<dbReference type="RefSeq" id="WP_238252490.1">
    <property type="nucleotide sequence ID" value="NZ_BPQX01000055.1"/>
</dbReference>
<organism evidence="2 3">
    <name type="scientific">Methylobacterium persicinum</name>
    <dbReference type="NCBI Taxonomy" id="374426"/>
    <lineage>
        <taxon>Bacteria</taxon>
        <taxon>Pseudomonadati</taxon>
        <taxon>Pseudomonadota</taxon>
        <taxon>Alphaproteobacteria</taxon>
        <taxon>Hyphomicrobiales</taxon>
        <taxon>Methylobacteriaceae</taxon>
        <taxon>Methylobacterium</taxon>
    </lineage>
</organism>
<proteinExistence type="predicted"/>
<dbReference type="InterPro" id="IPR023210">
    <property type="entry name" value="NADP_OxRdtase_dom"/>
</dbReference>
<evidence type="ECO:0000259" key="1">
    <source>
        <dbReference type="Pfam" id="PF00248"/>
    </source>
</evidence>
<keyword evidence="3" id="KW-1185">Reference proteome</keyword>
<accession>A0ABU0HPQ8</accession>
<dbReference type="SUPFAM" id="SSF51430">
    <property type="entry name" value="NAD(P)-linked oxidoreductase"/>
    <property type="match status" value="1"/>
</dbReference>
<dbReference type="Proteomes" id="UP001236369">
    <property type="component" value="Unassembled WGS sequence"/>
</dbReference>
<sequence>MDGVAAAHGTTHEAIALAWSRQQRAVTSLIVGAQGVDQLDANLASLAITLSPSELALLGEAGALTLEYPGWMLAQSSAARADLLRTGEMPPCHRAS</sequence>
<evidence type="ECO:0000313" key="3">
    <source>
        <dbReference type="Proteomes" id="UP001236369"/>
    </source>
</evidence>
<dbReference type="Pfam" id="PF00248">
    <property type="entry name" value="Aldo_ket_red"/>
    <property type="match status" value="1"/>
</dbReference>
<protein>
    <submittedName>
        <fullName evidence="2">Aryl-alcohol dehydrogenase-like predicted oxidoreductase</fullName>
    </submittedName>
</protein>
<reference evidence="2 3" key="1">
    <citation type="submission" date="2023-07" db="EMBL/GenBank/DDBJ databases">
        <title>Genomic Encyclopedia of Type Strains, Phase IV (KMG-IV): sequencing the most valuable type-strain genomes for metagenomic binning, comparative biology and taxonomic classification.</title>
        <authorList>
            <person name="Goeker M."/>
        </authorList>
    </citation>
    <scope>NUCLEOTIDE SEQUENCE [LARGE SCALE GENOMIC DNA]</scope>
    <source>
        <strain evidence="2 3">DSM 19562</strain>
    </source>
</reference>
<name>A0ABU0HPQ8_9HYPH</name>
<evidence type="ECO:0000313" key="2">
    <source>
        <dbReference type="EMBL" id="MDQ0443710.1"/>
    </source>
</evidence>
<dbReference type="EMBL" id="JAUSVV010000007">
    <property type="protein sequence ID" value="MDQ0443710.1"/>
    <property type="molecule type" value="Genomic_DNA"/>
</dbReference>
<feature type="domain" description="NADP-dependent oxidoreductase" evidence="1">
    <location>
        <begin position="4"/>
        <end position="59"/>
    </location>
</feature>
<gene>
    <name evidence="2" type="ORF">QO016_003215</name>
</gene>
<comment type="caution">
    <text evidence="2">The sequence shown here is derived from an EMBL/GenBank/DDBJ whole genome shotgun (WGS) entry which is preliminary data.</text>
</comment>
<dbReference type="InterPro" id="IPR036812">
    <property type="entry name" value="NAD(P)_OxRdtase_dom_sf"/>
</dbReference>
<dbReference type="Gene3D" id="3.20.20.100">
    <property type="entry name" value="NADP-dependent oxidoreductase domain"/>
    <property type="match status" value="1"/>
</dbReference>